<evidence type="ECO:0000313" key="2">
    <source>
        <dbReference type="Proteomes" id="UP001055811"/>
    </source>
</evidence>
<proteinExistence type="predicted"/>
<comment type="caution">
    <text evidence="1">The sequence shown here is derived from an EMBL/GenBank/DDBJ whole genome shotgun (WGS) entry which is preliminary data.</text>
</comment>
<organism evidence="1 2">
    <name type="scientific">Cichorium intybus</name>
    <name type="common">Chicory</name>
    <dbReference type="NCBI Taxonomy" id="13427"/>
    <lineage>
        <taxon>Eukaryota</taxon>
        <taxon>Viridiplantae</taxon>
        <taxon>Streptophyta</taxon>
        <taxon>Embryophyta</taxon>
        <taxon>Tracheophyta</taxon>
        <taxon>Spermatophyta</taxon>
        <taxon>Magnoliopsida</taxon>
        <taxon>eudicotyledons</taxon>
        <taxon>Gunneridae</taxon>
        <taxon>Pentapetalae</taxon>
        <taxon>asterids</taxon>
        <taxon>campanulids</taxon>
        <taxon>Asterales</taxon>
        <taxon>Asteraceae</taxon>
        <taxon>Cichorioideae</taxon>
        <taxon>Cichorieae</taxon>
        <taxon>Cichoriinae</taxon>
        <taxon>Cichorium</taxon>
    </lineage>
</organism>
<keyword evidence="2" id="KW-1185">Reference proteome</keyword>
<accession>A0ACB8YYG8</accession>
<gene>
    <name evidence="1" type="ORF">L2E82_48578</name>
</gene>
<evidence type="ECO:0000313" key="1">
    <source>
        <dbReference type="EMBL" id="KAI3690515.1"/>
    </source>
</evidence>
<sequence>MESGDWRSQLQADSRKRSMNRIFDTLKSHMQVYSDEGLQELRKIAVSIEEEVYIAATSQSEYMRKICFKILTLKTRSLNPITYTMQSNYAANSLNPSDSASLDSTNGEDWQEELHEKIKAMKNLYLQYLNDMNLKIVHKLQQLDSVPQQLNNKQIEKLKVFKNMLGRLMAFLQIPKHNILPIYKDKLITYEKQIVLVISSNRRKRMPDQ</sequence>
<reference evidence="2" key="1">
    <citation type="journal article" date="2022" name="Mol. Ecol. Resour.">
        <title>The genomes of chicory, endive, great burdock and yacon provide insights into Asteraceae palaeo-polyploidization history and plant inulin production.</title>
        <authorList>
            <person name="Fan W."/>
            <person name="Wang S."/>
            <person name="Wang H."/>
            <person name="Wang A."/>
            <person name="Jiang F."/>
            <person name="Liu H."/>
            <person name="Zhao H."/>
            <person name="Xu D."/>
            <person name="Zhang Y."/>
        </authorList>
    </citation>
    <scope>NUCLEOTIDE SEQUENCE [LARGE SCALE GENOMIC DNA]</scope>
    <source>
        <strain evidence="2">cv. Punajuju</strain>
    </source>
</reference>
<protein>
    <submittedName>
        <fullName evidence="1">Uncharacterized protein</fullName>
    </submittedName>
</protein>
<name>A0ACB8YYG8_CICIN</name>
<dbReference type="Proteomes" id="UP001055811">
    <property type="component" value="Linkage Group LG09"/>
</dbReference>
<dbReference type="EMBL" id="CM042017">
    <property type="protein sequence ID" value="KAI3690515.1"/>
    <property type="molecule type" value="Genomic_DNA"/>
</dbReference>
<reference evidence="1 2" key="2">
    <citation type="journal article" date="2022" name="Mol. Ecol. Resour.">
        <title>The genomes of chicory, endive, great burdock and yacon provide insights into Asteraceae paleo-polyploidization history and plant inulin production.</title>
        <authorList>
            <person name="Fan W."/>
            <person name="Wang S."/>
            <person name="Wang H."/>
            <person name="Wang A."/>
            <person name="Jiang F."/>
            <person name="Liu H."/>
            <person name="Zhao H."/>
            <person name="Xu D."/>
            <person name="Zhang Y."/>
        </authorList>
    </citation>
    <scope>NUCLEOTIDE SEQUENCE [LARGE SCALE GENOMIC DNA]</scope>
    <source>
        <strain evidence="2">cv. Punajuju</strain>
        <tissue evidence="1">Leaves</tissue>
    </source>
</reference>